<accession>A0A931E2J7</accession>
<sequence>MVARTKSVFVKDRHLRSLKKEDNKYIAATAFKVNSFVPAAEEGHYLLLPRIA</sequence>
<evidence type="ECO:0000313" key="2">
    <source>
        <dbReference type="Proteomes" id="UP000628448"/>
    </source>
</evidence>
<reference evidence="1" key="1">
    <citation type="submission" date="2020-11" db="EMBL/GenBank/DDBJ databases">
        <title>Bacterial whole genome sequence for Panacibacter sp. DH6.</title>
        <authorList>
            <person name="Le V."/>
            <person name="Ko S."/>
            <person name="Ahn C.-Y."/>
            <person name="Oh H.-M."/>
        </authorList>
    </citation>
    <scope>NUCLEOTIDE SEQUENCE</scope>
    <source>
        <strain evidence="1">DH6</strain>
    </source>
</reference>
<comment type="caution">
    <text evidence="1">The sequence shown here is derived from an EMBL/GenBank/DDBJ whole genome shotgun (WGS) entry which is preliminary data.</text>
</comment>
<keyword evidence="2" id="KW-1185">Reference proteome</keyword>
<gene>
    <name evidence="1" type="ORF">I5907_14280</name>
</gene>
<dbReference type="RefSeq" id="WP_196991492.1">
    <property type="nucleotide sequence ID" value="NZ_JADWYR010000002.1"/>
</dbReference>
<dbReference type="EMBL" id="JADWYR010000002">
    <property type="protein sequence ID" value="MBG9377407.1"/>
    <property type="molecule type" value="Genomic_DNA"/>
</dbReference>
<organism evidence="1 2">
    <name type="scientific">Panacibacter microcysteis</name>
    <dbReference type="NCBI Taxonomy" id="2793269"/>
    <lineage>
        <taxon>Bacteria</taxon>
        <taxon>Pseudomonadati</taxon>
        <taxon>Bacteroidota</taxon>
        <taxon>Chitinophagia</taxon>
        <taxon>Chitinophagales</taxon>
        <taxon>Chitinophagaceae</taxon>
        <taxon>Panacibacter</taxon>
    </lineage>
</organism>
<dbReference type="Proteomes" id="UP000628448">
    <property type="component" value="Unassembled WGS sequence"/>
</dbReference>
<protein>
    <submittedName>
        <fullName evidence="1">Uncharacterized protein</fullName>
    </submittedName>
</protein>
<name>A0A931E2J7_9BACT</name>
<evidence type="ECO:0000313" key="1">
    <source>
        <dbReference type="EMBL" id="MBG9377407.1"/>
    </source>
</evidence>
<dbReference type="AlphaFoldDB" id="A0A931E2J7"/>
<proteinExistence type="predicted"/>